<dbReference type="HAMAP" id="MF_01522">
    <property type="entry name" value="Kup"/>
    <property type="match status" value="1"/>
</dbReference>
<dbReference type="GO" id="GO:0005886">
    <property type="term" value="C:plasma membrane"/>
    <property type="evidence" value="ECO:0007669"/>
    <property type="project" value="UniProtKB-SubCell"/>
</dbReference>
<keyword evidence="8 12" id="KW-0630">Potassium</keyword>
<feature type="compositionally biased region" description="Polar residues" evidence="13">
    <location>
        <begin position="19"/>
        <end position="30"/>
    </location>
</feature>
<evidence type="ECO:0000256" key="4">
    <source>
        <dbReference type="ARBA" id="ARBA00022475"/>
    </source>
</evidence>
<evidence type="ECO:0000256" key="7">
    <source>
        <dbReference type="ARBA" id="ARBA00022847"/>
    </source>
</evidence>
<evidence type="ECO:0000256" key="12">
    <source>
        <dbReference type="HAMAP-Rule" id="MF_01522"/>
    </source>
</evidence>
<feature type="transmembrane region" description="Helical" evidence="12">
    <location>
        <begin position="274"/>
        <end position="294"/>
    </location>
</feature>
<dbReference type="OrthoDB" id="9805577at2"/>
<keyword evidence="5 12" id="KW-0633">Potassium transport</keyword>
<feature type="transmembrane region" description="Helical" evidence="12">
    <location>
        <begin position="392"/>
        <end position="415"/>
    </location>
</feature>
<feature type="transmembrane region" description="Helical" evidence="12">
    <location>
        <begin position="163"/>
        <end position="185"/>
    </location>
</feature>
<organism evidence="16 17">
    <name type="scientific">Humidesulfovibrio mexicanus</name>
    <dbReference type="NCBI Taxonomy" id="147047"/>
    <lineage>
        <taxon>Bacteria</taxon>
        <taxon>Pseudomonadati</taxon>
        <taxon>Thermodesulfobacteriota</taxon>
        <taxon>Desulfovibrionia</taxon>
        <taxon>Desulfovibrionales</taxon>
        <taxon>Desulfovibrionaceae</taxon>
        <taxon>Humidesulfovibrio</taxon>
    </lineage>
</organism>
<dbReference type="PANTHER" id="PTHR30540">
    <property type="entry name" value="OSMOTIC STRESS POTASSIUM TRANSPORTER"/>
    <property type="match status" value="1"/>
</dbReference>
<comment type="similarity">
    <text evidence="2 12">Belongs to the HAK/KUP transporter (TC 2.A.72) family.</text>
</comment>
<feature type="transmembrane region" description="Helical" evidence="12">
    <location>
        <begin position="366"/>
        <end position="386"/>
    </location>
</feature>
<evidence type="ECO:0000256" key="11">
    <source>
        <dbReference type="ARBA" id="ARBA00023136"/>
    </source>
</evidence>
<dbReference type="Pfam" id="PF22776">
    <property type="entry name" value="K_trans_C"/>
    <property type="match status" value="1"/>
</dbReference>
<proteinExistence type="inferred from homology"/>
<dbReference type="Pfam" id="PF02705">
    <property type="entry name" value="K_trans"/>
    <property type="match status" value="1"/>
</dbReference>
<keyword evidence="6 12" id="KW-0812">Transmembrane</keyword>
<dbReference type="EMBL" id="FZOC01000008">
    <property type="protein sequence ID" value="SNS20279.1"/>
    <property type="molecule type" value="Genomic_DNA"/>
</dbReference>
<evidence type="ECO:0000313" key="16">
    <source>
        <dbReference type="EMBL" id="SNS20279.1"/>
    </source>
</evidence>
<evidence type="ECO:0000256" key="6">
    <source>
        <dbReference type="ARBA" id="ARBA00022692"/>
    </source>
</evidence>
<feature type="transmembrane region" description="Helical" evidence="12">
    <location>
        <begin position="452"/>
        <end position="469"/>
    </location>
</feature>
<feature type="transmembrane region" description="Helical" evidence="12">
    <location>
        <begin position="239"/>
        <end position="262"/>
    </location>
</feature>
<feature type="region of interest" description="Disordered" evidence="13">
    <location>
        <begin position="1"/>
        <end position="33"/>
    </location>
</feature>
<dbReference type="InterPro" id="IPR053952">
    <property type="entry name" value="K_trans_C"/>
</dbReference>
<evidence type="ECO:0000256" key="1">
    <source>
        <dbReference type="ARBA" id="ARBA00004141"/>
    </source>
</evidence>
<feature type="domain" description="K+ potassium transporter C-terminal" evidence="15">
    <location>
        <begin position="504"/>
        <end position="652"/>
    </location>
</feature>
<dbReference type="InterPro" id="IPR003855">
    <property type="entry name" value="K+_transporter"/>
</dbReference>
<keyword evidence="3 12" id="KW-0813">Transport</keyword>
<feature type="domain" description="K+ potassium transporter integral membrane" evidence="14">
    <location>
        <begin position="41"/>
        <end position="492"/>
    </location>
</feature>
<protein>
    <recommendedName>
        <fullName evidence="12">Probable potassium transport system protein Kup</fullName>
    </recommendedName>
</protein>
<feature type="transmembrane region" description="Helical" evidence="12">
    <location>
        <begin position="427"/>
        <end position="446"/>
    </location>
</feature>
<name>A0A239CK18_9BACT</name>
<sequence length="652" mass="68817">MSSFRSAANRPPLPDAGRQDSSVPPVQKSTGEAPHGKPLALALAALGVVYGDIGTSPLYAVKECFHGAHAMAPTPDNILGVLSLVLWSLFVVVGVKYVLFVMRADNSGEGGIFALLALIRPHASGRTGAALTALAVFGAALLYGDGVITPAISVLSAMEGLSVASTAAEPLVVPGTCAVLVALFLVQKHGTARIGAIFGPVMVLWFAVIAGLGLVAIAQEPAVLAAINPVHAAGFFARNGLHGLVVLGSVVLCITGGEALYADMGHFGRGPIRLSWCAMVMPALALNYFGQGALLLSRPETAFNPFYALVPEVLLYPMVALATAATVIASQAMISGVFSLTQQAVQLGFCPRIRIVNTSAEARGQIYLPGVNTAMLAACLGLVLAFKSSSGLAAAYGIAVTATMAITTLLFFYVAHVLWAWPVWRTIPLMVLFLLFDLSFLGANLLKVADGGWFTLTVAALIMTAMATWRQGKAALGRQFQSMGLPIELFLQSLAAGTPPQRVPGTGAFLSVSPTGTPITLLHHYKHNKALHEQVLLLSIGSADTPFVPAAERVAVTPLEHGFFRITARYGFMQTPSVPEILRLARARGIHADMSDTSFYLGRESLLTSGPSKMMRWRKSLFAFMSRNAWNATTFFGIPPGRVVELGTQVEL</sequence>
<feature type="transmembrane region" description="Helical" evidence="12">
    <location>
        <begin position="197"/>
        <end position="219"/>
    </location>
</feature>
<evidence type="ECO:0000256" key="2">
    <source>
        <dbReference type="ARBA" id="ARBA00007019"/>
    </source>
</evidence>
<dbReference type="AlphaFoldDB" id="A0A239CK18"/>
<evidence type="ECO:0000256" key="3">
    <source>
        <dbReference type="ARBA" id="ARBA00022448"/>
    </source>
</evidence>
<keyword evidence="7 12" id="KW-0769">Symport</keyword>
<keyword evidence="10 12" id="KW-0406">Ion transport</keyword>
<keyword evidence="9 12" id="KW-1133">Transmembrane helix</keyword>
<dbReference type="Proteomes" id="UP000198324">
    <property type="component" value="Unassembled WGS sequence"/>
</dbReference>
<dbReference type="InterPro" id="IPR023051">
    <property type="entry name" value="Kup"/>
</dbReference>
<comment type="catalytic activity">
    <reaction evidence="12">
        <text>K(+)(in) + H(+)(in) = K(+)(out) + H(+)(out)</text>
        <dbReference type="Rhea" id="RHEA:28490"/>
        <dbReference type="ChEBI" id="CHEBI:15378"/>
        <dbReference type="ChEBI" id="CHEBI:29103"/>
    </reaction>
</comment>
<feature type="transmembrane region" description="Helical" evidence="12">
    <location>
        <begin position="123"/>
        <end position="143"/>
    </location>
</feature>
<accession>A0A239CK18</accession>
<dbReference type="GO" id="GO:0015293">
    <property type="term" value="F:symporter activity"/>
    <property type="evidence" value="ECO:0007669"/>
    <property type="project" value="UniProtKB-UniRule"/>
</dbReference>
<dbReference type="InterPro" id="IPR053951">
    <property type="entry name" value="K_trans_N"/>
</dbReference>
<feature type="transmembrane region" description="Helical" evidence="12">
    <location>
        <begin position="314"/>
        <end position="345"/>
    </location>
</feature>
<evidence type="ECO:0000256" key="8">
    <source>
        <dbReference type="ARBA" id="ARBA00022958"/>
    </source>
</evidence>
<keyword evidence="17" id="KW-1185">Reference proteome</keyword>
<feature type="transmembrane region" description="Helical" evidence="12">
    <location>
        <begin position="39"/>
        <end position="61"/>
    </location>
</feature>
<dbReference type="GO" id="GO:0015079">
    <property type="term" value="F:potassium ion transmembrane transporter activity"/>
    <property type="evidence" value="ECO:0007669"/>
    <property type="project" value="UniProtKB-UniRule"/>
</dbReference>
<reference evidence="16 17" key="1">
    <citation type="submission" date="2017-06" db="EMBL/GenBank/DDBJ databases">
        <authorList>
            <person name="Kim H.J."/>
            <person name="Triplett B.A."/>
        </authorList>
    </citation>
    <scope>NUCLEOTIDE SEQUENCE [LARGE SCALE GENOMIC DNA]</scope>
    <source>
        <strain evidence="16 17">DSM 13116</strain>
    </source>
</reference>
<feature type="transmembrane region" description="Helical" evidence="12">
    <location>
        <begin position="81"/>
        <end position="102"/>
    </location>
</feature>
<keyword evidence="4 12" id="KW-1003">Cell membrane</keyword>
<gene>
    <name evidence="12" type="primary">kup</name>
    <name evidence="16" type="ORF">SAMN04488503_3165</name>
</gene>
<comment type="function">
    <text evidence="12">Transport of potassium into the cell. Likely operates as a K(+):H(+) symporter.</text>
</comment>
<evidence type="ECO:0000256" key="9">
    <source>
        <dbReference type="ARBA" id="ARBA00022989"/>
    </source>
</evidence>
<evidence type="ECO:0000313" key="17">
    <source>
        <dbReference type="Proteomes" id="UP000198324"/>
    </source>
</evidence>
<dbReference type="PANTHER" id="PTHR30540:SF79">
    <property type="entry name" value="LOW AFFINITY POTASSIUM TRANSPORT SYSTEM PROTEIN KUP"/>
    <property type="match status" value="1"/>
</dbReference>
<keyword evidence="11 12" id="KW-0472">Membrane</keyword>
<evidence type="ECO:0000256" key="10">
    <source>
        <dbReference type="ARBA" id="ARBA00023065"/>
    </source>
</evidence>
<comment type="subcellular location">
    <subcellularLocation>
        <location evidence="12">Cell membrane</location>
        <topology evidence="12">Multi-pass membrane protein</topology>
    </subcellularLocation>
    <subcellularLocation>
        <location evidence="1">Membrane</location>
        <topology evidence="1">Multi-pass membrane protein</topology>
    </subcellularLocation>
</comment>
<evidence type="ECO:0000256" key="13">
    <source>
        <dbReference type="SAM" id="MobiDB-lite"/>
    </source>
</evidence>
<evidence type="ECO:0000259" key="15">
    <source>
        <dbReference type="Pfam" id="PF22776"/>
    </source>
</evidence>
<evidence type="ECO:0000259" key="14">
    <source>
        <dbReference type="Pfam" id="PF02705"/>
    </source>
</evidence>
<evidence type="ECO:0000256" key="5">
    <source>
        <dbReference type="ARBA" id="ARBA00022538"/>
    </source>
</evidence>